<dbReference type="PATRIC" id="fig|512763.3.peg.4526"/>
<dbReference type="AlphaFoldDB" id="A0A0P0CZM9"/>
<dbReference type="CDD" id="cd05233">
    <property type="entry name" value="SDR_c"/>
    <property type="match status" value="1"/>
</dbReference>
<dbReference type="KEGG" id="rti:DC20_20625"/>
<dbReference type="STRING" id="512763.DC20_20625"/>
<proteinExistence type="inferred from homology"/>
<dbReference type="PROSITE" id="PS00061">
    <property type="entry name" value="ADH_SHORT"/>
    <property type="match status" value="1"/>
</dbReference>
<dbReference type="RefSeq" id="WP_062545584.1">
    <property type="nucleotide sequence ID" value="NZ_CP012643.1"/>
</dbReference>
<evidence type="ECO:0000256" key="3">
    <source>
        <dbReference type="RuleBase" id="RU000363"/>
    </source>
</evidence>
<dbReference type="PANTHER" id="PTHR42901">
    <property type="entry name" value="ALCOHOL DEHYDROGENASE"/>
    <property type="match status" value="1"/>
</dbReference>
<name>A0A0P0CZM9_9BACT</name>
<reference evidence="4 5" key="1">
    <citation type="submission" date="2015-08" db="EMBL/GenBank/DDBJ databases">
        <title>Complete genome sequence of Rufibacter tibetensis strain 1351t, a radiation-resistant bacterium from tibet plateau.</title>
        <authorList>
            <person name="Dai J."/>
        </authorList>
    </citation>
    <scope>NUCLEOTIDE SEQUENCE [LARGE SCALE GENOMIC DNA]</scope>
    <source>
        <strain evidence="4 5">1351</strain>
    </source>
</reference>
<dbReference type="PANTHER" id="PTHR42901:SF1">
    <property type="entry name" value="ALCOHOL DEHYDROGENASE"/>
    <property type="match status" value="1"/>
</dbReference>
<dbReference type="OrthoDB" id="9810734at2"/>
<dbReference type="SUPFAM" id="SSF51735">
    <property type="entry name" value="NAD(P)-binding Rossmann-fold domains"/>
    <property type="match status" value="1"/>
</dbReference>
<evidence type="ECO:0000256" key="1">
    <source>
        <dbReference type="ARBA" id="ARBA00006484"/>
    </source>
</evidence>
<dbReference type="Proteomes" id="UP000061382">
    <property type="component" value="Chromosome"/>
</dbReference>
<keyword evidence="2" id="KW-0560">Oxidoreductase</keyword>
<evidence type="ECO:0000313" key="5">
    <source>
        <dbReference type="Proteomes" id="UP000061382"/>
    </source>
</evidence>
<protein>
    <submittedName>
        <fullName evidence="4">Short-chain dehydrogenase</fullName>
    </submittedName>
</protein>
<dbReference type="EMBL" id="CP012643">
    <property type="protein sequence ID" value="ALJ00956.1"/>
    <property type="molecule type" value="Genomic_DNA"/>
</dbReference>
<organism evidence="4 5">
    <name type="scientific">Rufibacter tibetensis</name>
    <dbReference type="NCBI Taxonomy" id="512763"/>
    <lineage>
        <taxon>Bacteria</taxon>
        <taxon>Pseudomonadati</taxon>
        <taxon>Bacteroidota</taxon>
        <taxon>Cytophagia</taxon>
        <taxon>Cytophagales</taxon>
        <taxon>Hymenobacteraceae</taxon>
        <taxon>Rufibacter</taxon>
    </lineage>
</organism>
<gene>
    <name evidence="4" type="ORF">DC20_20625</name>
</gene>
<evidence type="ECO:0000313" key="4">
    <source>
        <dbReference type="EMBL" id="ALJ00956.1"/>
    </source>
</evidence>
<evidence type="ECO:0000256" key="2">
    <source>
        <dbReference type="ARBA" id="ARBA00023002"/>
    </source>
</evidence>
<accession>A0A0P0CZM9</accession>
<dbReference type="Pfam" id="PF00106">
    <property type="entry name" value="adh_short"/>
    <property type="match status" value="1"/>
</dbReference>
<dbReference type="Gene3D" id="3.40.50.720">
    <property type="entry name" value="NAD(P)-binding Rossmann-like Domain"/>
    <property type="match status" value="1"/>
</dbReference>
<dbReference type="GO" id="GO:0016491">
    <property type="term" value="F:oxidoreductase activity"/>
    <property type="evidence" value="ECO:0007669"/>
    <property type="project" value="UniProtKB-KW"/>
</dbReference>
<keyword evidence="5" id="KW-1185">Reference proteome</keyword>
<dbReference type="InterPro" id="IPR002347">
    <property type="entry name" value="SDR_fam"/>
</dbReference>
<dbReference type="PRINTS" id="PR00080">
    <property type="entry name" value="SDRFAMILY"/>
</dbReference>
<comment type="similarity">
    <text evidence="1 3">Belongs to the short-chain dehydrogenases/reductases (SDR) family.</text>
</comment>
<dbReference type="PRINTS" id="PR00081">
    <property type="entry name" value="GDHRDH"/>
</dbReference>
<dbReference type="InterPro" id="IPR036291">
    <property type="entry name" value="NAD(P)-bd_dom_sf"/>
</dbReference>
<sequence length="235" mass="26526">MQKYIVVTGGTKGIGRAIVDRFAAEGFHIITCSRHQQDLNKLKLDIEEKYTFSKVFFLAADVSQPGEVRRFLDYIHSLKVKVDVLVNNAGFFIPGKIHEESETVLREMINTNLYSAYDLTKGLVNDMIRRRDGHIYTICSTASITAYTNGGSYCIAKHALYGMTRVLREELKEYNIRVTAVLPGATYTASWEGVDLPKDRFMTPEDVASAIWNAHCISKQTVIEELLLRPQLGDI</sequence>
<dbReference type="InterPro" id="IPR020904">
    <property type="entry name" value="Sc_DH/Rdtase_CS"/>
</dbReference>